<dbReference type="EMBL" id="JAHHHD010000067">
    <property type="protein sequence ID" value="MBW4662304.1"/>
    <property type="molecule type" value="Genomic_DNA"/>
</dbReference>
<feature type="transmembrane region" description="Helical" evidence="1">
    <location>
        <begin position="107"/>
        <end position="131"/>
    </location>
</feature>
<evidence type="ECO:0000256" key="1">
    <source>
        <dbReference type="SAM" id="Phobius"/>
    </source>
</evidence>
<feature type="transmembrane region" description="Helical" evidence="1">
    <location>
        <begin position="79"/>
        <end position="101"/>
    </location>
</feature>
<keyword evidence="1" id="KW-0812">Transmembrane</keyword>
<reference evidence="2" key="2">
    <citation type="journal article" date="2022" name="Microbiol. Resour. Announc.">
        <title>Metagenome Sequencing to Explore Phylogenomics of Terrestrial Cyanobacteria.</title>
        <authorList>
            <person name="Ward R.D."/>
            <person name="Stajich J.E."/>
            <person name="Johansen J.R."/>
            <person name="Huntemann M."/>
            <person name="Clum A."/>
            <person name="Foster B."/>
            <person name="Foster B."/>
            <person name="Roux S."/>
            <person name="Palaniappan K."/>
            <person name="Varghese N."/>
            <person name="Mukherjee S."/>
            <person name="Reddy T.B.K."/>
            <person name="Daum C."/>
            <person name="Copeland A."/>
            <person name="Chen I.A."/>
            <person name="Ivanova N.N."/>
            <person name="Kyrpides N.C."/>
            <person name="Shapiro N."/>
            <person name="Eloe-Fadrosh E.A."/>
            <person name="Pietrasiak N."/>
        </authorList>
    </citation>
    <scope>NUCLEOTIDE SEQUENCE</scope>
    <source>
        <strain evidence="2">UHER 2000/2452</strain>
    </source>
</reference>
<reference evidence="2" key="1">
    <citation type="submission" date="2021-05" db="EMBL/GenBank/DDBJ databases">
        <authorList>
            <person name="Pietrasiak N."/>
            <person name="Ward R."/>
            <person name="Stajich J.E."/>
            <person name="Kurbessoian T."/>
        </authorList>
    </citation>
    <scope>NUCLEOTIDE SEQUENCE</scope>
    <source>
        <strain evidence="2">UHER 2000/2452</strain>
    </source>
</reference>
<comment type="caution">
    <text evidence="2">The sequence shown here is derived from an EMBL/GenBank/DDBJ whole genome shotgun (WGS) entry which is preliminary data.</text>
</comment>
<protein>
    <submittedName>
        <fullName evidence="2">DUF4383 domain-containing protein</fullName>
    </submittedName>
</protein>
<evidence type="ECO:0000313" key="3">
    <source>
        <dbReference type="Proteomes" id="UP000757435"/>
    </source>
</evidence>
<gene>
    <name evidence="2" type="ORF">KME15_26930</name>
</gene>
<keyword evidence="1" id="KW-1133">Transmembrane helix</keyword>
<organism evidence="2 3">
    <name type="scientific">Drouetiella hepatica Uher 2000/2452</name>
    <dbReference type="NCBI Taxonomy" id="904376"/>
    <lineage>
        <taxon>Bacteria</taxon>
        <taxon>Bacillati</taxon>
        <taxon>Cyanobacteriota</taxon>
        <taxon>Cyanophyceae</taxon>
        <taxon>Oculatellales</taxon>
        <taxon>Oculatellaceae</taxon>
        <taxon>Drouetiella</taxon>
    </lineage>
</organism>
<keyword evidence="1" id="KW-0472">Membrane</keyword>
<dbReference type="Pfam" id="PF14325">
    <property type="entry name" value="DUF4383"/>
    <property type="match status" value="1"/>
</dbReference>
<feature type="transmembrane region" description="Helical" evidence="1">
    <location>
        <begin position="7"/>
        <end position="27"/>
    </location>
</feature>
<accession>A0A951QHR3</accession>
<dbReference type="Proteomes" id="UP000757435">
    <property type="component" value="Unassembled WGS sequence"/>
</dbReference>
<feature type="transmembrane region" description="Helical" evidence="1">
    <location>
        <begin position="47"/>
        <end position="67"/>
    </location>
</feature>
<proteinExistence type="predicted"/>
<sequence>MTAHKFALFSGIFFIAIGILGFIPGIVTSPTTQIDPPLILDGGYGYLFGLFPVNWLHNIVHLLVGYWGYTASRNYKSTLFYCQGFTILYSLIAVMGILPVAGTTFGLMPIFGGNVLLNLVAAAISAFYGFIAELEPDLVGLEK</sequence>
<evidence type="ECO:0000313" key="2">
    <source>
        <dbReference type="EMBL" id="MBW4662304.1"/>
    </source>
</evidence>
<dbReference type="AlphaFoldDB" id="A0A951QHR3"/>
<name>A0A951QHR3_9CYAN</name>